<feature type="signal peptide" evidence="2">
    <location>
        <begin position="1"/>
        <end position="28"/>
    </location>
</feature>
<dbReference type="OrthoDB" id="9799297at2"/>
<feature type="region of interest" description="Disordered" evidence="1">
    <location>
        <begin position="145"/>
        <end position="213"/>
    </location>
</feature>
<dbReference type="GO" id="GO:0051082">
    <property type="term" value="F:unfolded protein binding"/>
    <property type="evidence" value="ECO:0007669"/>
    <property type="project" value="TreeGrafter"/>
</dbReference>
<name>A0A0S4LGB8_9BACT</name>
<dbReference type="PANTHER" id="PTHR38102">
    <property type="entry name" value="PERIPLASMIC CHAPERONE SPY"/>
    <property type="match status" value="1"/>
</dbReference>
<evidence type="ECO:0008006" key="5">
    <source>
        <dbReference type="Google" id="ProtNLM"/>
    </source>
</evidence>
<dbReference type="PROSITE" id="PS51257">
    <property type="entry name" value="PROKAR_LIPOPROTEIN"/>
    <property type="match status" value="1"/>
</dbReference>
<dbReference type="AlphaFoldDB" id="A0A0S4LGB8"/>
<evidence type="ECO:0000313" key="4">
    <source>
        <dbReference type="Proteomes" id="UP000198736"/>
    </source>
</evidence>
<keyword evidence="4" id="KW-1185">Reference proteome</keyword>
<proteinExistence type="predicted"/>
<dbReference type="InterPro" id="IPR052211">
    <property type="entry name" value="Cpx_auxiliary_protein"/>
</dbReference>
<dbReference type="STRING" id="1742973.COMA2_240058"/>
<dbReference type="Gene3D" id="1.20.120.1490">
    <property type="match status" value="1"/>
</dbReference>
<evidence type="ECO:0000256" key="2">
    <source>
        <dbReference type="SAM" id="SignalP"/>
    </source>
</evidence>
<dbReference type="EMBL" id="CZPZ01000017">
    <property type="protein sequence ID" value="CUS36611.1"/>
    <property type="molecule type" value="Genomic_DNA"/>
</dbReference>
<evidence type="ECO:0000313" key="3">
    <source>
        <dbReference type="EMBL" id="CUS36611.1"/>
    </source>
</evidence>
<feature type="compositionally biased region" description="Basic and acidic residues" evidence="1">
    <location>
        <begin position="151"/>
        <end position="161"/>
    </location>
</feature>
<accession>A0A0S4LGB8</accession>
<dbReference type="GO" id="GO:0030288">
    <property type="term" value="C:outer membrane-bounded periplasmic space"/>
    <property type="evidence" value="ECO:0007669"/>
    <property type="project" value="TreeGrafter"/>
</dbReference>
<sequence>MISLTKTTAAFVVASACLLTVDMPSLWANDPSYGHAGGGHGGAHGYGKGMMHSGTGHLIRHLLKHDKDIGLTADQVAKLKDIQLNLDKARIKAEADIQITERELKALTDNEQTDLAAIETKLRQSEDLQVGLRMTSIKTRREVMSLLTPEQRAKEQSEHTKMMGQPKGHGTPHGGAMPYGTNPHGASPHGANPHGKNPHEAAPPTPPSNMSAQ</sequence>
<reference evidence="4" key="1">
    <citation type="submission" date="2015-10" db="EMBL/GenBank/DDBJ databases">
        <authorList>
            <person name="Luecker S."/>
            <person name="Luecker S."/>
        </authorList>
    </citation>
    <scope>NUCLEOTIDE SEQUENCE [LARGE SCALE GENOMIC DNA]</scope>
</reference>
<organism evidence="3 4">
    <name type="scientific">Candidatus Nitrospira nitrificans</name>
    <dbReference type="NCBI Taxonomy" id="1742973"/>
    <lineage>
        <taxon>Bacteria</taxon>
        <taxon>Pseudomonadati</taxon>
        <taxon>Nitrospirota</taxon>
        <taxon>Nitrospiria</taxon>
        <taxon>Nitrospirales</taxon>
        <taxon>Nitrospiraceae</taxon>
        <taxon>Nitrospira</taxon>
    </lineage>
</organism>
<gene>
    <name evidence="3" type="ORF">COMA2_240058</name>
</gene>
<evidence type="ECO:0000256" key="1">
    <source>
        <dbReference type="SAM" id="MobiDB-lite"/>
    </source>
</evidence>
<dbReference type="RefSeq" id="WP_090898227.1">
    <property type="nucleotide sequence ID" value="NZ_CZPZ01000017.1"/>
</dbReference>
<dbReference type="Proteomes" id="UP000198736">
    <property type="component" value="Unassembled WGS sequence"/>
</dbReference>
<dbReference type="PANTHER" id="PTHR38102:SF1">
    <property type="entry name" value="PERIPLASMIC CHAPERONE SPY"/>
    <property type="match status" value="1"/>
</dbReference>
<feature type="chain" id="PRO_5006624002" description="Periplasmic heavy metal sensor" evidence="2">
    <location>
        <begin position="29"/>
        <end position="213"/>
    </location>
</feature>
<keyword evidence="2" id="KW-0732">Signal</keyword>
<protein>
    <recommendedName>
        <fullName evidence="5">Periplasmic heavy metal sensor</fullName>
    </recommendedName>
</protein>